<evidence type="ECO:0000256" key="3">
    <source>
        <dbReference type="ARBA" id="ARBA00024227"/>
    </source>
</evidence>
<dbReference type="PANTHER" id="PTHR12835">
    <property type="entry name" value="BIOTIN PROTEIN LIGASE"/>
    <property type="match status" value="1"/>
</dbReference>
<evidence type="ECO:0000256" key="1">
    <source>
        <dbReference type="ARBA" id="ARBA00022598"/>
    </source>
</evidence>
<evidence type="ECO:0000256" key="2">
    <source>
        <dbReference type="ARBA" id="ARBA00023267"/>
    </source>
</evidence>
<dbReference type="EC" id="6.3.4.15" evidence="3"/>
<dbReference type="InterPro" id="IPR004143">
    <property type="entry name" value="BPL_LPL_catalytic"/>
</dbReference>
<dbReference type="KEGG" id="malk:MalAC0309_2315"/>
<organism evidence="5 6">
    <name type="scientific">Microcella alkaliphila</name>
    <dbReference type="NCBI Taxonomy" id="279828"/>
    <lineage>
        <taxon>Bacteria</taxon>
        <taxon>Bacillati</taxon>
        <taxon>Actinomycetota</taxon>
        <taxon>Actinomycetes</taxon>
        <taxon>Micrococcales</taxon>
        <taxon>Microbacteriaceae</taxon>
        <taxon>Microcella</taxon>
    </lineage>
</organism>
<dbReference type="GO" id="GO:0005737">
    <property type="term" value="C:cytoplasm"/>
    <property type="evidence" value="ECO:0007669"/>
    <property type="project" value="TreeGrafter"/>
</dbReference>
<protein>
    <recommendedName>
        <fullName evidence="3">biotin--[biotin carboxyl-carrier protein] ligase</fullName>
        <ecNumber evidence="3">6.3.4.15</ecNumber>
    </recommendedName>
</protein>
<dbReference type="Proteomes" id="UP000218965">
    <property type="component" value="Chromosome"/>
</dbReference>
<dbReference type="AlphaFoldDB" id="A0A0U5BNN2"/>
<sequence>MTAPPLTRSRALAPHLEWVDEIPSTNSALVARAAELQDGHLLATDTQTVGRGRLGRSWSTRPGQALAVSVFVATGPGHPLPSETHLGWLPLVAGLAMTRAARALGVPGAGLKWPNDVLVGGRKLSGILAELTPHGVVVGSGLNLTQQADELPVATATSLALENAPDARSADIADRALAAWLAEWLPLVARWREARDPSVLKPDIEDVLHTRGRAVRVDRPGLAPLLGTAEGLDDAGLLLVRDRDSVLTAIAAGDVTHLRYE</sequence>
<dbReference type="SUPFAM" id="SSF55681">
    <property type="entry name" value="Class II aaRS and biotin synthetases"/>
    <property type="match status" value="1"/>
</dbReference>
<proteinExistence type="predicted"/>
<feature type="domain" description="BPL/LPL catalytic" evidence="4">
    <location>
        <begin position="1"/>
        <end position="189"/>
    </location>
</feature>
<evidence type="ECO:0000313" key="6">
    <source>
        <dbReference type="Proteomes" id="UP000218965"/>
    </source>
</evidence>
<dbReference type="Pfam" id="PF02237">
    <property type="entry name" value="BPL_C"/>
    <property type="match status" value="1"/>
</dbReference>
<keyword evidence="2" id="KW-0092">Biotin</keyword>
<accession>A0A0U5BNN2</accession>
<dbReference type="Pfam" id="PF03099">
    <property type="entry name" value="BPL_LplA_LipB"/>
    <property type="match status" value="1"/>
</dbReference>
<dbReference type="Gene3D" id="2.30.30.100">
    <property type="match status" value="1"/>
</dbReference>
<dbReference type="PANTHER" id="PTHR12835:SF5">
    <property type="entry name" value="BIOTIN--PROTEIN LIGASE"/>
    <property type="match status" value="1"/>
</dbReference>
<dbReference type="InterPro" id="IPR004408">
    <property type="entry name" value="Biotin_CoA_COase_ligase"/>
</dbReference>
<dbReference type="NCBIfam" id="TIGR00121">
    <property type="entry name" value="birA_ligase"/>
    <property type="match status" value="1"/>
</dbReference>
<dbReference type="GO" id="GO:0004077">
    <property type="term" value="F:biotin--[biotin carboxyl-carrier protein] ligase activity"/>
    <property type="evidence" value="ECO:0007669"/>
    <property type="project" value="UniProtKB-EC"/>
</dbReference>
<gene>
    <name evidence="5" type="primary">birA</name>
    <name evidence="5" type="ORF">MalAC0309_2315</name>
</gene>
<dbReference type="EMBL" id="AP017315">
    <property type="protein sequence ID" value="BAU33157.1"/>
    <property type="molecule type" value="Genomic_DNA"/>
</dbReference>
<name>A0A0U5BNN2_9MICO</name>
<dbReference type="RefSeq" id="WP_096422813.1">
    <property type="nucleotide sequence ID" value="NZ_AP017315.1"/>
</dbReference>
<dbReference type="Gene3D" id="3.30.930.10">
    <property type="entry name" value="Bira Bifunctional Protein, Domain 2"/>
    <property type="match status" value="1"/>
</dbReference>
<dbReference type="OrthoDB" id="9807064at2"/>
<evidence type="ECO:0000313" key="5">
    <source>
        <dbReference type="EMBL" id="BAU33157.1"/>
    </source>
</evidence>
<reference evidence="5 6" key="2">
    <citation type="submission" date="2016-01" db="EMBL/GenBank/DDBJ databases">
        <title>Microcella alkaliphila JAM AC0309 whole genome shotgun sequence.</title>
        <authorList>
            <person name="Kurata A."/>
            <person name="Hirose Y."/>
            <person name="Kishimoto N."/>
            <person name="Kobayashi T."/>
        </authorList>
    </citation>
    <scope>NUCLEOTIDE SEQUENCE [LARGE SCALE GENOMIC DNA]</scope>
    <source>
        <strain evidence="5 6">JAM AC0309</strain>
    </source>
</reference>
<evidence type="ECO:0000259" key="4">
    <source>
        <dbReference type="PROSITE" id="PS51733"/>
    </source>
</evidence>
<keyword evidence="1" id="KW-0436">Ligase</keyword>
<reference evidence="6" key="1">
    <citation type="submission" date="2015-12" db="EMBL/GenBank/DDBJ databases">
        <authorList>
            <person name="Shamseldin A."/>
            <person name="Moawad H."/>
            <person name="Abd El-Rahim W.M."/>
            <person name="Sadowsky M.J."/>
        </authorList>
    </citation>
    <scope>NUCLEOTIDE SEQUENCE [LARGE SCALE GENOMIC DNA]</scope>
    <source>
        <strain evidence="6">JAM AC0309</strain>
    </source>
</reference>
<dbReference type="InterPro" id="IPR045864">
    <property type="entry name" value="aa-tRNA-synth_II/BPL/LPL"/>
</dbReference>
<dbReference type="CDD" id="cd16442">
    <property type="entry name" value="BPL"/>
    <property type="match status" value="1"/>
</dbReference>
<dbReference type="InterPro" id="IPR003142">
    <property type="entry name" value="BPL_C"/>
</dbReference>
<dbReference type="PROSITE" id="PS51733">
    <property type="entry name" value="BPL_LPL_CATALYTIC"/>
    <property type="match status" value="1"/>
</dbReference>